<keyword evidence="5" id="KW-0812">Transmembrane</keyword>
<dbReference type="EMBL" id="AJVK01020172">
    <property type="status" value="NOT_ANNOTATED_CDS"/>
    <property type="molecule type" value="Genomic_DNA"/>
</dbReference>
<dbReference type="AlphaFoldDB" id="A0A1B0GM02"/>
<dbReference type="GO" id="GO:0005044">
    <property type="term" value="F:scavenger receptor activity"/>
    <property type="evidence" value="ECO:0007669"/>
    <property type="project" value="TreeGrafter"/>
</dbReference>
<evidence type="ECO:0000256" key="3">
    <source>
        <dbReference type="ARBA" id="ARBA00010532"/>
    </source>
</evidence>
<keyword evidence="8" id="KW-0325">Glycoprotein</keyword>
<reference evidence="9" key="1">
    <citation type="submission" date="2022-08" db="UniProtKB">
        <authorList>
            <consortium name="EnsemblMetazoa"/>
        </authorList>
    </citation>
    <scope>IDENTIFICATION</scope>
    <source>
        <strain evidence="9">Israel</strain>
    </source>
</reference>
<keyword evidence="10" id="KW-1185">Reference proteome</keyword>
<dbReference type="Pfam" id="PF01130">
    <property type="entry name" value="CD36"/>
    <property type="match status" value="1"/>
</dbReference>
<proteinExistence type="inferred from homology"/>
<keyword evidence="6" id="KW-1133">Transmembrane helix</keyword>
<dbReference type="InterPro" id="IPR002159">
    <property type="entry name" value="CD36_fam"/>
</dbReference>
<evidence type="ECO:0000256" key="1">
    <source>
        <dbReference type="ARBA" id="ARBA00003156"/>
    </source>
</evidence>
<comment type="similarity">
    <text evidence="3">Belongs to the CD36 family.</text>
</comment>
<organism evidence="9 10">
    <name type="scientific">Phlebotomus papatasi</name>
    <name type="common">Sandfly</name>
    <dbReference type="NCBI Taxonomy" id="29031"/>
    <lineage>
        <taxon>Eukaryota</taxon>
        <taxon>Metazoa</taxon>
        <taxon>Ecdysozoa</taxon>
        <taxon>Arthropoda</taxon>
        <taxon>Hexapoda</taxon>
        <taxon>Insecta</taxon>
        <taxon>Pterygota</taxon>
        <taxon>Neoptera</taxon>
        <taxon>Endopterygota</taxon>
        <taxon>Diptera</taxon>
        <taxon>Nematocera</taxon>
        <taxon>Psychodoidea</taxon>
        <taxon>Psychodidae</taxon>
        <taxon>Phlebotomus</taxon>
        <taxon>Phlebotomus</taxon>
    </lineage>
</organism>
<dbReference type="VEuPathDB" id="VectorBase:PPAPM1_000607"/>
<evidence type="ECO:0000256" key="5">
    <source>
        <dbReference type="ARBA" id="ARBA00022692"/>
    </source>
</evidence>
<accession>A0A1B0GM02</accession>
<sequence length="152" mass="17298">MEKTNIKFHDNYTVTFQHKKILQFVPELSVDKNQRIVTPNIPLLTLSTQSNSLGYFLAKTISLMLTAAKYKPFIELTVDELVFGYDDTLRNGTLPEIQTIYTGHTGMDKFGYLNRINGLDHLPFWKDPPCRNITASEGSLFPPREITGSDID</sequence>
<dbReference type="PANTHER" id="PTHR11923:SF88">
    <property type="entry name" value="DEBRIS BUSTER, ISOFORM D"/>
    <property type="match status" value="1"/>
</dbReference>
<dbReference type="GO" id="GO:0005737">
    <property type="term" value="C:cytoplasm"/>
    <property type="evidence" value="ECO:0007669"/>
    <property type="project" value="TreeGrafter"/>
</dbReference>
<evidence type="ECO:0000256" key="6">
    <source>
        <dbReference type="ARBA" id="ARBA00022989"/>
    </source>
</evidence>
<dbReference type="VEuPathDB" id="VectorBase:PPAI000165"/>
<name>A0A1B0GM02_PHLPP</name>
<dbReference type="Proteomes" id="UP000092462">
    <property type="component" value="Unassembled WGS sequence"/>
</dbReference>
<evidence type="ECO:0000256" key="2">
    <source>
        <dbReference type="ARBA" id="ARBA00004236"/>
    </source>
</evidence>
<evidence type="ECO:0000313" key="9">
    <source>
        <dbReference type="EnsemblMetazoa" id="PPAI000165-PA"/>
    </source>
</evidence>
<dbReference type="GO" id="GO:0005886">
    <property type="term" value="C:plasma membrane"/>
    <property type="evidence" value="ECO:0007669"/>
    <property type="project" value="UniProtKB-SubCell"/>
</dbReference>
<evidence type="ECO:0000256" key="4">
    <source>
        <dbReference type="ARBA" id="ARBA00022475"/>
    </source>
</evidence>
<keyword evidence="7" id="KW-0472">Membrane</keyword>
<comment type="subcellular location">
    <subcellularLocation>
        <location evidence="2">Cell membrane</location>
    </subcellularLocation>
</comment>
<evidence type="ECO:0000313" key="10">
    <source>
        <dbReference type="Proteomes" id="UP000092462"/>
    </source>
</evidence>
<keyword evidence="4" id="KW-1003">Cell membrane</keyword>
<comment type="function">
    <text evidence="1">Plays an olfactory role that is not restricted to pheromone sensitivity.</text>
</comment>
<dbReference type="PANTHER" id="PTHR11923">
    <property type="entry name" value="SCAVENGER RECEPTOR CLASS B TYPE-1 SR-B1"/>
    <property type="match status" value="1"/>
</dbReference>
<evidence type="ECO:0000256" key="7">
    <source>
        <dbReference type="ARBA" id="ARBA00023136"/>
    </source>
</evidence>
<protein>
    <submittedName>
        <fullName evidence="9">Uncharacterized protein</fullName>
    </submittedName>
</protein>
<evidence type="ECO:0000256" key="8">
    <source>
        <dbReference type="ARBA" id="ARBA00023180"/>
    </source>
</evidence>
<dbReference type="EMBL" id="AJVK01020173">
    <property type="status" value="NOT_ANNOTATED_CDS"/>
    <property type="molecule type" value="Genomic_DNA"/>
</dbReference>
<dbReference type="EnsemblMetazoa" id="PPAI000165-RA">
    <property type="protein sequence ID" value="PPAI000165-PA"/>
    <property type="gene ID" value="PPAI000165"/>
</dbReference>